<gene>
    <name evidence="1" type="ORF">MtrunA17_Chr3g0136461</name>
</gene>
<protein>
    <submittedName>
        <fullName evidence="1">Uncharacterized protein</fullName>
    </submittedName>
</protein>
<dbReference type="Gramene" id="rna19112">
    <property type="protein sequence ID" value="RHN70527.1"/>
    <property type="gene ID" value="gene19112"/>
</dbReference>
<name>A0A396J5J7_MEDTR</name>
<sequence>MTWNGHLRFTASLSSQSSLSFPSKFHTLHITLLFHILCKLPIPSIDV</sequence>
<reference evidence="1" key="1">
    <citation type="journal article" date="2018" name="Nat. Plants">
        <title>Whole-genome landscape of Medicago truncatula symbiotic genes.</title>
        <authorList>
            <person name="Pecrix Y."/>
            <person name="Gamas P."/>
            <person name="Carrere S."/>
        </authorList>
    </citation>
    <scope>NUCLEOTIDE SEQUENCE</scope>
    <source>
        <tissue evidence="1">Leaves</tissue>
    </source>
</reference>
<organism evidence="1">
    <name type="scientific">Medicago truncatula</name>
    <name type="common">Barrel medic</name>
    <name type="synonym">Medicago tribuloides</name>
    <dbReference type="NCBI Taxonomy" id="3880"/>
    <lineage>
        <taxon>Eukaryota</taxon>
        <taxon>Viridiplantae</taxon>
        <taxon>Streptophyta</taxon>
        <taxon>Embryophyta</taxon>
        <taxon>Tracheophyta</taxon>
        <taxon>Spermatophyta</taxon>
        <taxon>Magnoliopsida</taxon>
        <taxon>eudicotyledons</taxon>
        <taxon>Gunneridae</taxon>
        <taxon>Pentapetalae</taxon>
        <taxon>rosids</taxon>
        <taxon>fabids</taxon>
        <taxon>Fabales</taxon>
        <taxon>Fabaceae</taxon>
        <taxon>Papilionoideae</taxon>
        <taxon>50 kb inversion clade</taxon>
        <taxon>NPAAA clade</taxon>
        <taxon>Hologalegina</taxon>
        <taxon>IRL clade</taxon>
        <taxon>Trifolieae</taxon>
        <taxon>Medicago</taxon>
    </lineage>
</organism>
<proteinExistence type="predicted"/>
<accession>A0A396J5J7</accession>
<dbReference type="AlphaFoldDB" id="A0A396J5J7"/>
<dbReference type="Proteomes" id="UP000265566">
    <property type="component" value="Chromosome 3"/>
</dbReference>
<evidence type="ECO:0000313" key="1">
    <source>
        <dbReference type="EMBL" id="RHN70527.1"/>
    </source>
</evidence>
<dbReference type="EMBL" id="PSQE01000003">
    <property type="protein sequence ID" value="RHN70527.1"/>
    <property type="molecule type" value="Genomic_DNA"/>
</dbReference>
<comment type="caution">
    <text evidence="1">The sequence shown here is derived from an EMBL/GenBank/DDBJ whole genome shotgun (WGS) entry which is preliminary data.</text>
</comment>